<accession>A0A9D4ZMQ3</accession>
<keyword evidence="3" id="KW-0119">Carbohydrate metabolism</keyword>
<dbReference type="GO" id="GO:0004721">
    <property type="term" value="F:phosphoprotein phosphatase activity"/>
    <property type="evidence" value="ECO:0007669"/>
    <property type="project" value="UniProtKB-KW"/>
</dbReference>
<dbReference type="CDD" id="cd14526">
    <property type="entry name" value="DSP_laforin-like"/>
    <property type="match status" value="1"/>
</dbReference>
<dbReference type="Pfam" id="PF16561">
    <property type="entry name" value="AMPK1_CBM"/>
    <property type="match status" value="1"/>
</dbReference>
<dbReference type="GO" id="GO:0009507">
    <property type="term" value="C:chloroplast"/>
    <property type="evidence" value="ECO:0007669"/>
    <property type="project" value="TreeGrafter"/>
</dbReference>
<dbReference type="InterPro" id="IPR000340">
    <property type="entry name" value="Dual-sp_phosphatase_cat-dom"/>
</dbReference>
<dbReference type="Gene3D" id="2.60.40.10">
    <property type="entry name" value="Immunoglobulins"/>
    <property type="match status" value="1"/>
</dbReference>
<evidence type="ECO:0000256" key="2">
    <source>
        <dbReference type="ARBA" id="ARBA00022912"/>
    </source>
</evidence>
<protein>
    <recommendedName>
        <fullName evidence="4">Tyrosine-protein phosphatase domain-containing protein</fullName>
    </recommendedName>
</protein>
<dbReference type="Gene3D" id="3.90.190.10">
    <property type="entry name" value="Protein tyrosine phosphatase superfamily"/>
    <property type="match status" value="1"/>
</dbReference>
<evidence type="ECO:0000256" key="1">
    <source>
        <dbReference type="ARBA" id="ARBA00022801"/>
    </source>
</evidence>
<dbReference type="PROSITE" id="PS50054">
    <property type="entry name" value="TYR_PHOSPHATASE_DUAL"/>
    <property type="match status" value="1"/>
</dbReference>
<proteinExistence type="predicted"/>
<sequence>MEGIAGSFQAHCPQKGNVNRGMLTSSQWRSLPSSISSSHWVCGGRLKWCSSSSSRPQRLGVHALSSEQTRVANTYNMNLSEYMLTLEKPLGIRFAQTLDGKVYVEALAKHGNAESSRMIMVGDVLKKTSAVFGDAMWDVEDFSRTMHAIKKRSGSVSLVLERPATPARIHPLLGKGGPSFNCGRVGLVTWNGENVAIDPELFGTDVKHEGKSGFLMFSSRFLRSRGFKALVKWKIVQNYMNGPMEGSKNGYGGKLPTYEVVNYFSDEETDGEVEWTHGNFSLEDYTSALKRSEKDLSYNHSLGMQVTKITGEIFVGSCLQTVADASNLAKDLGITAVLNLQCKSEQTNWNIDGESIKQTLSQNGVLSLDFPVREVDSVDLRRKLPCAIAVLYRLLRQGHRVYVTCTTGLDRSPACVIAYLHWIRDVALQDAFDFVQSVHRCGPDRPALVWATWDLVAMAEKGNHEGPATHTVQFVWNHGCREGEEVLLVGDFKGEWNEPIKAVHAGGPKYIVDLRLPQGKYYFKFIVEGQWRHSHSLPTEVDRWGNVNNVIHIGGVATTNFNPPTGSNMKAPNNIKVIERPLTENERFTLAFAARRMAFSICPIRFSPKS</sequence>
<dbReference type="InterPro" id="IPR045204">
    <property type="entry name" value="DSP_laforin-like"/>
</dbReference>
<dbReference type="InterPro" id="IPR029021">
    <property type="entry name" value="Prot-tyrosine_phosphatase-like"/>
</dbReference>
<dbReference type="SUPFAM" id="SSF81296">
    <property type="entry name" value="E set domains"/>
    <property type="match status" value="1"/>
</dbReference>
<dbReference type="Proteomes" id="UP000886520">
    <property type="component" value="Chromosome 6"/>
</dbReference>
<dbReference type="SMART" id="SM00195">
    <property type="entry name" value="DSPc"/>
    <property type="match status" value="1"/>
</dbReference>
<comment type="caution">
    <text evidence="5">The sequence shown here is derived from an EMBL/GenBank/DDBJ whole genome shotgun (WGS) entry which is preliminary data.</text>
</comment>
<keyword evidence="2" id="KW-0904">Protein phosphatase</keyword>
<dbReference type="GO" id="GO:0043036">
    <property type="term" value="C:starch grain"/>
    <property type="evidence" value="ECO:0007669"/>
    <property type="project" value="TreeGrafter"/>
</dbReference>
<keyword evidence="6" id="KW-1185">Reference proteome</keyword>
<dbReference type="AlphaFoldDB" id="A0A9D4ZMQ3"/>
<dbReference type="OrthoDB" id="273181at2759"/>
<evidence type="ECO:0000313" key="6">
    <source>
        <dbReference type="Proteomes" id="UP000886520"/>
    </source>
</evidence>
<dbReference type="InterPro" id="IPR020422">
    <property type="entry name" value="TYR_PHOSPHATASE_DUAL_dom"/>
</dbReference>
<feature type="domain" description="Tyrosine-protein phosphatase" evidence="4">
    <location>
        <begin position="305"/>
        <end position="461"/>
    </location>
</feature>
<dbReference type="GO" id="GO:0005983">
    <property type="term" value="P:starch catabolic process"/>
    <property type="evidence" value="ECO:0007669"/>
    <property type="project" value="TreeGrafter"/>
</dbReference>
<dbReference type="InterPro" id="IPR013783">
    <property type="entry name" value="Ig-like_fold"/>
</dbReference>
<dbReference type="CDD" id="cd02859">
    <property type="entry name" value="E_set_AMPKbeta_like_N"/>
    <property type="match status" value="1"/>
</dbReference>
<dbReference type="PANTHER" id="PTHR47661:SF2">
    <property type="entry name" value="PHOSPHOGLUCAN PHOSPHATASE LSF1, CHLOROPLASTIC"/>
    <property type="match status" value="1"/>
</dbReference>
<gene>
    <name evidence="5" type="ORF">GOP47_0006086</name>
</gene>
<dbReference type="PANTHER" id="PTHR47661">
    <property type="entry name" value="PHOSPHOGLUCAN PHOSPHATASE LSF1, CHLOROPLASTIC"/>
    <property type="match status" value="1"/>
</dbReference>
<dbReference type="InterPro" id="IPR014756">
    <property type="entry name" value="Ig_E-set"/>
</dbReference>
<dbReference type="SUPFAM" id="SSF52799">
    <property type="entry name" value="(Phosphotyrosine protein) phosphatases II"/>
    <property type="match status" value="1"/>
</dbReference>
<dbReference type="GO" id="GO:0019203">
    <property type="term" value="F:carbohydrate phosphatase activity"/>
    <property type="evidence" value="ECO:0007669"/>
    <property type="project" value="InterPro"/>
</dbReference>
<evidence type="ECO:0000256" key="3">
    <source>
        <dbReference type="ARBA" id="ARBA00023277"/>
    </source>
</evidence>
<reference evidence="5" key="1">
    <citation type="submission" date="2021-01" db="EMBL/GenBank/DDBJ databases">
        <title>Adiantum capillus-veneris genome.</title>
        <authorList>
            <person name="Fang Y."/>
            <person name="Liao Q."/>
        </authorList>
    </citation>
    <scope>NUCLEOTIDE SEQUENCE</scope>
    <source>
        <strain evidence="5">H3</strain>
        <tissue evidence="5">Leaf</tissue>
    </source>
</reference>
<keyword evidence="1" id="KW-0378">Hydrolase</keyword>
<dbReference type="Pfam" id="PF00782">
    <property type="entry name" value="DSPc"/>
    <property type="match status" value="1"/>
</dbReference>
<name>A0A9D4ZMQ3_ADICA</name>
<evidence type="ECO:0000259" key="4">
    <source>
        <dbReference type="PROSITE" id="PS50054"/>
    </source>
</evidence>
<dbReference type="EMBL" id="JABFUD020000006">
    <property type="protein sequence ID" value="KAI5078415.1"/>
    <property type="molecule type" value="Genomic_DNA"/>
</dbReference>
<dbReference type="InterPro" id="IPR032640">
    <property type="entry name" value="AMPK1_CBM"/>
</dbReference>
<organism evidence="5 6">
    <name type="scientific">Adiantum capillus-veneris</name>
    <name type="common">Maidenhair fern</name>
    <dbReference type="NCBI Taxonomy" id="13818"/>
    <lineage>
        <taxon>Eukaryota</taxon>
        <taxon>Viridiplantae</taxon>
        <taxon>Streptophyta</taxon>
        <taxon>Embryophyta</taxon>
        <taxon>Tracheophyta</taxon>
        <taxon>Polypodiopsida</taxon>
        <taxon>Polypodiidae</taxon>
        <taxon>Polypodiales</taxon>
        <taxon>Pteridineae</taxon>
        <taxon>Pteridaceae</taxon>
        <taxon>Vittarioideae</taxon>
        <taxon>Adiantum</taxon>
    </lineage>
</organism>
<evidence type="ECO:0000313" key="5">
    <source>
        <dbReference type="EMBL" id="KAI5078415.1"/>
    </source>
</evidence>